<feature type="region of interest" description="Disordered" evidence="1">
    <location>
        <begin position="30"/>
        <end position="59"/>
    </location>
</feature>
<dbReference type="AlphaFoldDB" id="A0A9Q2W073"/>
<protein>
    <submittedName>
        <fullName evidence="2">DUF3060 domain-containing protein</fullName>
    </submittedName>
</protein>
<name>A0A9Q2W073_9MICO</name>
<organism evidence="2 3">
    <name type="scientific">Curtobacterium flaccumfaciens pv. flaccumfaciens</name>
    <dbReference type="NCBI Taxonomy" id="138532"/>
    <lineage>
        <taxon>Bacteria</taxon>
        <taxon>Bacillati</taxon>
        <taxon>Actinomycetota</taxon>
        <taxon>Actinomycetes</taxon>
        <taxon>Micrococcales</taxon>
        <taxon>Microbacteriaceae</taxon>
        <taxon>Curtobacterium</taxon>
    </lineage>
</organism>
<gene>
    <name evidence="2" type="ORF">KK103_03645</name>
</gene>
<feature type="compositionally biased region" description="Basic and acidic residues" evidence="1">
    <location>
        <begin position="143"/>
        <end position="153"/>
    </location>
</feature>
<reference evidence="2" key="1">
    <citation type="submission" date="2021-05" db="EMBL/GenBank/DDBJ databases">
        <title>Whole genome sequence of Curtobacterium flaccumfaciens pv. flaccumfaciens strain CFBP 3417.</title>
        <authorList>
            <person name="Osdaghi E."/>
            <person name="Taghouti G."/>
            <person name="Portier P."/>
            <person name="Fazliarab A."/>
            <person name="Taghavi S.M."/>
            <person name="Briand M."/>
            <person name="Le-Saux M."/>
            <person name="Jacques M.-A."/>
        </authorList>
    </citation>
    <scope>NUCLEOTIDE SEQUENCE</scope>
    <source>
        <strain evidence="2">CFBP 3417</strain>
    </source>
</reference>
<dbReference type="EMBL" id="JAHEWX010000003">
    <property type="protein sequence ID" value="MBT1540842.1"/>
    <property type="molecule type" value="Genomic_DNA"/>
</dbReference>
<sequence length="153" mass="15695">MALSSHPPVRRLLVTGLTAVGILAAATACSGTGDDKPTPKPSASATAKADEQVFSNPPADIEKVRAGCKDGKAVVDQANKDITVGDCASVEITAGNAVVHLGNVEELVVSGSINDIAAKQVGSVRVTTDGNRLTSDNEPEISDDGKDNVFRTR</sequence>
<accession>A0A9Q2W073</accession>
<feature type="region of interest" description="Disordered" evidence="1">
    <location>
        <begin position="128"/>
        <end position="153"/>
    </location>
</feature>
<evidence type="ECO:0000256" key="1">
    <source>
        <dbReference type="SAM" id="MobiDB-lite"/>
    </source>
</evidence>
<dbReference type="Proteomes" id="UP000709437">
    <property type="component" value="Unassembled WGS sequence"/>
</dbReference>
<proteinExistence type="predicted"/>
<dbReference type="RefSeq" id="WP_214562252.1">
    <property type="nucleotide sequence ID" value="NZ_JAHEWX010000003.1"/>
</dbReference>
<comment type="caution">
    <text evidence="2">The sequence shown here is derived from an EMBL/GenBank/DDBJ whole genome shotgun (WGS) entry which is preliminary data.</text>
</comment>
<evidence type="ECO:0000313" key="3">
    <source>
        <dbReference type="Proteomes" id="UP000709437"/>
    </source>
</evidence>
<evidence type="ECO:0000313" key="2">
    <source>
        <dbReference type="EMBL" id="MBT1540842.1"/>
    </source>
</evidence>